<feature type="signal peptide" evidence="1">
    <location>
        <begin position="1"/>
        <end position="21"/>
    </location>
</feature>
<dbReference type="KEGG" id="jag:GJA_4811"/>
<dbReference type="AlphaFoldDB" id="W0VCM1"/>
<evidence type="ECO:0000313" key="2">
    <source>
        <dbReference type="EMBL" id="CDG85415.1"/>
    </source>
</evidence>
<name>W0VCM1_9BURK</name>
<dbReference type="Proteomes" id="UP000027604">
    <property type="component" value="Chromosome I"/>
</dbReference>
<protein>
    <recommendedName>
        <fullName evidence="4">Lipoprotein</fullName>
    </recommendedName>
</protein>
<dbReference type="PATRIC" id="fig|1349767.4.peg.1435"/>
<reference evidence="2 3" key="1">
    <citation type="journal article" date="2015" name="Genome Announc.">
        <title>Genome Sequence of Mushroom Soft-Rot Pathogen Janthinobacterium agaricidamnosum.</title>
        <authorList>
            <person name="Graupner K."/>
            <person name="Lackner G."/>
            <person name="Hertweck C."/>
        </authorList>
    </citation>
    <scope>NUCLEOTIDE SEQUENCE [LARGE SCALE GENOMIC DNA]</scope>
    <source>
        <strain evidence="3">NBRC 102515 / DSM 9628</strain>
    </source>
</reference>
<sequence>MTFLKFSLLPVMLCLCQLANAGTSGATFQVSFVVRESCAIASGTPLPAGPAVNCQFASPYHVQAPQAAASTDAPRKVEAEAAPLTRPSPIWTITF</sequence>
<evidence type="ECO:0000313" key="3">
    <source>
        <dbReference type="Proteomes" id="UP000027604"/>
    </source>
</evidence>
<organism evidence="2 3">
    <name type="scientific">Janthinobacterium agaricidamnosum NBRC 102515 = DSM 9628</name>
    <dbReference type="NCBI Taxonomy" id="1349767"/>
    <lineage>
        <taxon>Bacteria</taxon>
        <taxon>Pseudomonadati</taxon>
        <taxon>Pseudomonadota</taxon>
        <taxon>Betaproteobacteria</taxon>
        <taxon>Burkholderiales</taxon>
        <taxon>Oxalobacteraceae</taxon>
        <taxon>Janthinobacterium</taxon>
    </lineage>
</organism>
<keyword evidence="1" id="KW-0732">Signal</keyword>
<dbReference type="HOGENOM" id="CLU_2369083_0_0_4"/>
<evidence type="ECO:0000256" key="1">
    <source>
        <dbReference type="SAM" id="SignalP"/>
    </source>
</evidence>
<keyword evidence="3" id="KW-1185">Reference proteome</keyword>
<gene>
    <name evidence="2" type="ORF">GJA_4811</name>
</gene>
<dbReference type="RefSeq" id="WP_038496759.1">
    <property type="nucleotide sequence ID" value="NZ_BCTH01000076.1"/>
</dbReference>
<feature type="chain" id="PRO_5004797606" description="Lipoprotein" evidence="1">
    <location>
        <begin position="22"/>
        <end position="95"/>
    </location>
</feature>
<proteinExistence type="predicted"/>
<accession>W0VCM1</accession>
<dbReference type="EMBL" id="HG322949">
    <property type="protein sequence ID" value="CDG85415.1"/>
    <property type="molecule type" value="Genomic_DNA"/>
</dbReference>
<evidence type="ECO:0008006" key="4">
    <source>
        <dbReference type="Google" id="ProtNLM"/>
    </source>
</evidence>